<name>A0A1W5CWC0_9LECA</name>
<dbReference type="PROSITE" id="PS50053">
    <property type="entry name" value="UBIQUITIN_2"/>
    <property type="match status" value="1"/>
</dbReference>
<evidence type="ECO:0000256" key="1">
    <source>
        <dbReference type="SAM" id="MobiDB-lite"/>
    </source>
</evidence>
<dbReference type="InterPro" id="IPR029071">
    <property type="entry name" value="Ubiquitin-like_domsf"/>
</dbReference>
<dbReference type="InterPro" id="IPR003103">
    <property type="entry name" value="BAG_domain"/>
</dbReference>
<feature type="region of interest" description="Disordered" evidence="1">
    <location>
        <begin position="270"/>
        <end position="356"/>
    </location>
</feature>
<dbReference type="InterPro" id="IPR000626">
    <property type="entry name" value="Ubiquitin-like_dom"/>
</dbReference>
<accession>A0A1W5CWC0</accession>
<dbReference type="EMBL" id="FWEW01000563">
    <property type="protein sequence ID" value="SLM35158.1"/>
    <property type="molecule type" value="Genomic_DNA"/>
</dbReference>
<dbReference type="SUPFAM" id="SSF54236">
    <property type="entry name" value="Ubiquitin-like"/>
    <property type="match status" value="1"/>
</dbReference>
<dbReference type="SUPFAM" id="SSF63491">
    <property type="entry name" value="BAG domain"/>
    <property type="match status" value="1"/>
</dbReference>
<dbReference type="AlphaFoldDB" id="A0A1W5CWC0"/>
<dbReference type="Proteomes" id="UP000192927">
    <property type="component" value="Unassembled WGS sequence"/>
</dbReference>
<reference evidence="5" key="1">
    <citation type="submission" date="2017-03" db="EMBL/GenBank/DDBJ databases">
        <authorList>
            <person name="Sharma R."/>
            <person name="Thines M."/>
        </authorList>
    </citation>
    <scope>NUCLEOTIDE SEQUENCE [LARGE SCALE GENOMIC DNA]</scope>
</reference>
<feature type="compositionally biased region" description="Basic residues" evidence="1">
    <location>
        <begin position="283"/>
        <end position="297"/>
    </location>
</feature>
<dbReference type="PROSITE" id="PS51035">
    <property type="entry name" value="BAG"/>
    <property type="match status" value="1"/>
</dbReference>
<feature type="compositionally biased region" description="Low complexity" evidence="1">
    <location>
        <begin position="336"/>
        <end position="346"/>
    </location>
</feature>
<feature type="region of interest" description="Disordered" evidence="1">
    <location>
        <begin position="124"/>
        <end position="154"/>
    </location>
</feature>
<dbReference type="InterPro" id="IPR036533">
    <property type="entry name" value="BAG_dom_sf"/>
</dbReference>
<dbReference type="Pfam" id="PF02179">
    <property type="entry name" value="BAG"/>
    <property type="match status" value="1"/>
</dbReference>
<organism evidence="4 5">
    <name type="scientific">Lasallia pustulata</name>
    <dbReference type="NCBI Taxonomy" id="136370"/>
    <lineage>
        <taxon>Eukaryota</taxon>
        <taxon>Fungi</taxon>
        <taxon>Dikarya</taxon>
        <taxon>Ascomycota</taxon>
        <taxon>Pezizomycotina</taxon>
        <taxon>Lecanoromycetes</taxon>
        <taxon>OSLEUM clade</taxon>
        <taxon>Umbilicariomycetidae</taxon>
        <taxon>Umbilicariales</taxon>
        <taxon>Umbilicariaceae</taxon>
        <taxon>Lasallia</taxon>
    </lineage>
</organism>
<evidence type="ECO:0000313" key="4">
    <source>
        <dbReference type="EMBL" id="SLM35158.1"/>
    </source>
</evidence>
<proteinExistence type="predicted"/>
<keyword evidence="5" id="KW-1185">Reference proteome</keyword>
<dbReference type="Gene3D" id="1.20.58.120">
    <property type="entry name" value="BAG domain"/>
    <property type="match status" value="1"/>
</dbReference>
<feature type="domain" description="BAG" evidence="3">
    <location>
        <begin position="369"/>
        <end position="433"/>
    </location>
</feature>
<evidence type="ECO:0000259" key="2">
    <source>
        <dbReference type="PROSITE" id="PS50053"/>
    </source>
</evidence>
<evidence type="ECO:0000313" key="5">
    <source>
        <dbReference type="Proteomes" id="UP000192927"/>
    </source>
</evidence>
<dbReference type="GO" id="GO:0051087">
    <property type="term" value="F:protein-folding chaperone binding"/>
    <property type="evidence" value="ECO:0007669"/>
    <property type="project" value="InterPro"/>
</dbReference>
<evidence type="ECO:0000259" key="3">
    <source>
        <dbReference type="PROSITE" id="PS51035"/>
    </source>
</evidence>
<feature type="domain" description="Ubiquitin-like" evidence="2">
    <location>
        <begin position="184"/>
        <end position="239"/>
    </location>
</feature>
<sequence>MKVASLTISDVVTAVGSYIGHSFEHLPVALRAFLTEAATSIQQTPRYLPQPILDTFTSLQTKTSTGFLYPTLLLASIFLLSMSGLKQRFWPSGGRSPLGAAAGSTPTVTDDDFSYMGPGDIVDPPLRSRGTVSHNEAYGFPQPRNTTRADSESLSPDVLTVTHKNVTYPILFPAFTISDGALKIGELRCIVAEKTRADDVRKVKLLYKGRILKDNLRACRDEGLKQNSELLCIVSEVPATHGYPGAGDDSSSSADEDEILAAEGLAGPRVDVDGSLIDDGAPSRRRKGHRGGQKKKPSGSGVPSPRDSAHHLSHTSGPGPQSISRPSSPKAPPMQQPAQQQAQRPKSAMEKVEELESTFRTQFKPLCVQFTQNPPSDSRARDLEYKRLSESIMAQIILKLDAVEMEGDEGARARRKALVKETQDKLSELDRVGKRGA</sequence>
<protein>
    <submittedName>
        <fullName evidence="4">Ubiquitin-related domain</fullName>
    </submittedName>
</protein>
<feature type="compositionally biased region" description="Polar residues" evidence="1">
    <location>
        <begin position="314"/>
        <end position="325"/>
    </location>
</feature>
<feature type="compositionally biased region" description="Polar residues" evidence="1">
    <location>
        <begin position="143"/>
        <end position="154"/>
    </location>
</feature>